<comment type="caution">
    <text evidence="2">The sequence shown here is derived from an EMBL/GenBank/DDBJ whole genome shotgun (WGS) entry which is preliminary data.</text>
</comment>
<dbReference type="InterPro" id="IPR021557">
    <property type="entry name" value="DUF3016"/>
</dbReference>
<evidence type="ECO:0000256" key="1">
    <source>
        <dbReference type="SAM" id="SignalP"/>
    </source>
</evidence>
<keyword evidence="1" id="KW-0732">Signal</keyword>
<name>A0ABX0AEQ8_9GAMM</name>
<dbReference type="EMBL" id="QOVG01000011">
    <property type="protein sequence ID" value="NDK40078.1"/>
    <property type="molecule type" value="Genomic_DNA"/>
</dbReference>
<accession>A0ABX0AEQ8</accession>
<feature type="chain" id="PRO_5045302567" evidence="1">
    <location>
        <begin position="23"/>
        <end position="189"/>
    </location>
</feature>
<feature type="signal peptide" evidence="1">
    <location>
        <begin position="1"/>
        <end position="22"/>
    </location>
</feature>
<proteinExistence type="predicted"/>
<evidence type="ECO:0000313" key="2">
    <source>
        <dbReference type="EMBL" id="NDK40078.1"/>
    </source>
</evidence>
<dbReference type="RefSeq" id="WP_162350737.1">
    <property type="nucleotide sequence ID" value="NZ_QOVG01000011.1"/>
</dbReference>
<sequence length="189" mass="21408">MKIPSLVAVLLSALLFAGPVSARPANVTDPDAPRSLPASGPVSVSWSDPAQFTELRYSHNRWEAQRGDWVVKLAEHLRKGTEKVLPAGQRVEFNITDIKRAGDYEPWHGTSGQDVRIVRDIYPPRMTFTFVRYGSDGQVIDRGERKLVDMGFLSRGGNGLDSDPLRHEKRMLDSWIRRELNDQRRLGMR</sequence>
<keyword evidence="3" id="KW-1185">Reference proteome</keyword>
<organism evidence="2 3">
    <name type="scientific">Pseudoxanthomonas gei</name>
    <dbReference type="NCBI Taxonomy" id="1383030"/>
    <lineage>
        <taxon>Bacteria</taxon>
        <taxon>Pseudomonadati</taxon>
        <taxon>Pseudomonadota</taxon>
        <taxon>Gammaproteobacteria</taxon>
        <taxon>Lysobacterales</taxon>
        <taxon>Lysobacteraceae</taxon>
        <taxon>Pseudoxanthomonas</taxon>
    </lineage>
</organism>
<evidence type="ECO:0000313" key="3">
    <source>
        <dbReference type="Proteomes" id="UP001429354"/>
    </source>
</evidence>
<dbReference type="Pfam" id="PF11454">
    <property type="entry name" value="DUF3016"/>
    <property type="match status" value="1"/>
</dbReference>
<gene>
    <name evidence="2" type="ORF">DT603_14640</name>
</gene>
<protein>
    <submittedName>
        <fullName evidence="2">DUF3016 domain-containing protein</fullName>
    </submittedName>
</protein>
<reference evidence="2 3" key="1">
    <citation type="submission" date="2018-07" db="EMBL/GenBank/DDBJ databases">
        <title>Whole genome Sequencing of Pseudoxanthomonas gei KCTC 32298 (T).</title>
        <authorList>
            <person name="Kumar S."/>
            <person name="Bansal K."/>
            <person name="Kaur A."/>
            <person name="Patil P."/>
            <person name="Sharma S."/>
            <person name="Patil P.B."/>
        </authorList>
    </citation>
    <scope>NUCLEOTIDE SEQUENCE [LARGE SCALE GENOMIC DNA]</scope>
    <source>
        <strain evidence="2 3">KCTC 32298</strain>
    </source>
</reference>
<dbReference type="Proteomes" id="UP001429354">
    <property type="component" value="Unassembled WGS sequence"/>
</dbReference>